<proteinExistence type="inferred from homology"/>
<feature type="domain" description="Type I restriction modification DNA specificity" evidence="5">
    <location>
        <begin position="234"/>
        <end position="400"/>
    </location>
</feature>
<sequence length="444" mass="50041">MNLTEMPWVAAAPSHWRRGRLKDMISSSANGVWGNDALGDGTDVFCVRAADFDRTRQRVSKERLPLRSIDSKALSQHMLRPGDLILEKSGGGEKQPVGMAVIFDLSEPAVCSNFCSRLTPAHTIEPRFLSYSLAAAYSQGLTQSAIKQTTGIQNLDAGVLFSSPWAYPEIEEQRRIADFLDVETSRIDRLIERRSRQLSLLAETEISRAYAAIRGESVEGPRQFSGLQWLGDIPSAWRVAAVSHLFEVELGKMLNQERVRGTHLRPYLRCANVQWDEIALDDLLLMDFSTEEQPRYRLRKGDLLVCEGGSWPGRAAIWQGELEEIYYQKALHRLRSRGRDLERWLFYCLLVAEKMSVFAVQGNSSTITHLTREQLKAQRFPFPEPSEQAKIVRELDAAKQADSILGNKLRTQSAVLHERRRALIAAAVTGQIDIYTVSGRGIED</sequence>
<dbReference type="PANTHER" id="PTHR43140">
    <property type="entry name" value="TYPE-1 RESTRICTION ENZYME ECOKI SPECIFICITY PROTEIN"/>
    <property type="match status" value="1"/>
</dbReference>
<evidence type="ECO:0000313" key="6">
    <source>
        <dbReference type="EMBL" id="NJP32855.1"/>
    </source>
</evidence>
<evidence type="ECO:0000259" key="5">
    <source>
        <dbReference type="Pfam" id="PF01420"/>
    </source>
</evidence>
<dbReference type="Pfam" id="PF01420">
    <property type="entry name" value="Methylase_S"/>
    <property type="match status" value="2"/>
</dbReference>
<dbReference type="EMBL" id="JAATEO010000012">
    <property type="protein sequence ID" value="NJP32855.1"/>
    <property type="molecule type" value="Genomic_DNA"/>
</dbReference>
<comment type="caution">
    <text evidence="6">The sequence shown here is derived from an EMBL/GenBank/DDBJ whole genome shotgun (WGS) entry which is preliminary data.</text>
</comment>
<evidence type="ECO:0000256" key="4">
    <source>
        <dbReference type="ARBA" id="ARBA00038652"/>
    </source>
</evidence>
<evidence type="ECO:0000313" key="7">
    <source>
        <dbReference type="Proteomes" id="UP000783871"/>
    </source>
</evidence>
<dbReference type="Gene3D" id="3.90.220.20">
    <property type="entry name" value="DNA methylase specificity domains"/>
    <property type="match status" value="2"/>
</dbReference>
<dbReference type="InterPro" id="IPR051212">
    <property type="entry name" value="Type-I_RE_S_subunit"/>
</dbReference>
<gene>
    <name evidence="6" type="ORF">HCJ94_12870</name>
</gene>
<keyword evidence="2" id="KW-0680">Restriction system</keyword>
<feature type="domain" description="Type I restriction modification DNA specificity" evidence="5">
    <location>
        <begin position="102"/>
        <end position="194"/>
    </location>
</feature>
<keyword evidence="3" id="KW-0238">DNA-binding</keyword>
<dbReference type="InterPro" id="IPR044946">
    <property type="entry name" value="Restrct_endonuc_typeI_TRD_sf"/>
</dbReference>
<name>A0ABX0ZAC6_9ACTN</name>
<dbReference type="CDD" id="cd16961">
    <property type="entry name" value="RMtype1_S_TRD-CR_like"/>
    <property type="match status" value="1"/>
</dbReference>
<dbReference type="PANTHER" id="PTHR43140:SF1">
    <property type="entry name" value="TYPE I RESTRICTION ENZYME ECOKI SPECIFICITY SUBUNIT"/>
    <property type="match status" value="1"/>
</dbReference>
<reference evidence="6 7" key="1">
    <citation type="submission" date="2020-03" db="EMBL/GenBank/DDBJ databases">
        <title>WGS of actinomycetes isolated from Thailand.</title>
        <authorList>
            <person name="Thawai C."/>
        </authorList>
    </citation>
    <scope>NUCLEOTIDE SEQUENCE [LARGE SCALE GENOMIC DNA]</scope>
    <source>
        <strain evidence="6 7">HSS6-12</strain>
    </source>
</reference>
<evidence type="ECO:0000256" key="2">
    <source>
        <dbReference type="ARBA" id="ARBA00022747"/>
    </source>
</evidence>
<accession>A0ABX0ZAC6</accession>
<dbReference type="SUPFAM" id="SSF116734">
    <property type="entry name" value="DNA methylase specificity domain"/>
    <property type="match status" value="2"/>
</dbReference>
<evidence type="ECO:0000256" key="1">
    <source>
        <dbReference type="ARBA" id="ARBA00010923"/>
    </source>
</evidence>
<dbReference type="InterPro" id="IPR000055">
    <property type="entry name" value="Restrct_endonuc_typeI_TRD"/>
</dbReference>
<comment type="subunit">
    <text evidence="4">The methyltransferase is composed of M and S polypeptides.</text>
</comment>
<comment type="similarity">
    <text evidence="1">Belongs to the type-I restriction system S methylase family.</text>
</comment>
<evidence type="ECO:0000256" key="3">
    <source>
        <dbReference type="ARBA" id="ARBA00023125"/>
    </source>
</evidence>
<organism evidence="6 7">
    <name type="scientific">Micromonospora thermarum</name>
    <dbReference type="NCBI Taxonomy" id="2720024"/>
    <lineage>
        <taxon>Bacteria</taxon>
        <taxon>Bacillati</taxon>
        <taxon>Actinomycetota</taxon>
        <taxon>Actinomycetes</taxon>
        <taxon>Micromonosporales</taxon>
        <taxon>Micromonosporaceae</taxon>
        <taxon>Micromonospora</taxon>
    </lineage>
</organism>
<dbReference type="Proteomes" id="UP000783871">
    <property type="component" value="Unassembled WGS sequence"/>
</dbReference>
<protein>
    <recommendedName>
        <fullName evidence="5">Type I restriction modification DNA specificity domain-containing protein</fullName>
    </recommendedName>
</protein>
<keyword evidence="7" id="KW-1185">Reference proteome</keyword>
<dbReference type="CDD" id="cd17253">
    <property type="entry name" value="RMtype1_S_Eco933I-TRD2-CR2_like"/>
    <property type="match status" value="1"/>
</dbReference>